<name>A0A5C6X4A9_9DELT</name>
<dbReference type="GO" id="GO:0005524">
    <property type="term" value="F:ATP binding"/>
    <property type="evidence" value="ECO:0007669"/>
    <property type="project" value="UniProtKB-UniRule"/>
</dbReference>
<dbReference type="Proteomes" id="UP000321412">
    <property type="component" value="Unassembled WGS sequence"/>
</dbReference>
<keyword evidence="6 7" id="KW-0067">ATP-binding</keyword>
<evidence type="ECO:0000256" key="2">
    <source>
        <dbReference type="ARBA" id="ARBA00022527"/>
    </source>
</evidence>
<dbReference type="OrthoDB" id="9779954at2"/>
<comment type="caution">
    <text evidence="10">The sequence shown here is derived from an EMBL/GenBank/DDBJ whole genome shotgun (WGS) entry which is preliminary data.</text>
</comment>
<proteinExistence type="predicted"/>
<dbReference type="SUPFAM" id="SSF56112">
    <property type="entry name" value="Protein kinase-like (PK-like)"/>
    <property type="match status" value="1"/>
</dbReference>
<evidence type="ECO:0000256" key="3">
    <source>
        <dbReference type="ARBA" id="ARBA00022679"/>
    </source>
</evidence>
<dbReference type="Pfam" id="PF00069">
    <property type="entry name" value="Pkinase"/>
    <property type="match status" value="1"/>
</dbReference>
<evidence type="ECO:0000256" key="6">
    <source>
        <dbReference type="ARBA" id="ARBA00022840"/>
    </source>
</evidence>
<gene>
    <name evidence="10" type="ORF">FRC98_19715</name>
</gene>
<reference evidence="10 11" key="1">
    <citation type="submission" date="2019-08" db="EMBL/GenBank/DDBJ databases">
        <title>Bradymonadales sp. TMQ4.</title>
        <authorList>
            <person name="Liang Q."/>
        </authorList>
    </citation>
    <scope>NUCLEOTIDE SEQUENCE [LARGE SCALE GENOMIC DNA]</scope>
    <source>
        <strain evidence="10 11">TMQ4</strain>
    </source>
</reference>
<sequence length="900" mass="99738">MASDQLDLRLGQLALARGSLSLSALIEAATRAGEQGISLGESLLSCGSITSEALQELERDLSLLTADRFEEVLAHGDTLILDDLASRRIAHTLDLLEAPTPGSTHGESPAHAGGFDEQSGVIEGRTPTLTDFDDADAHEGQPDDLPPLYGGAEARYDFVDELGRGGMGQILLARDQLLEREIALKTLLPDTDNPTAHDRLLAEARLTGRLEHPSIVPVYDVGWLHHGSPYYTMRVVRERSLAAILDELRQGCSSHYSLTQLVGIVRQVCLAIQYAHDAGVVHRDLKPENILIGSYGEVFVIDWGIAKVLHGEDPHTSTLPRGTLVGTPQYMAPEQAQGHNDEVDERTDVYALGAILYEVLTLESVFEARTVLSLLISIIQDEPLSPSKRAPTRQIPRTIEEIALRALAKAPEDRYPSAQALADELNLFLEGVKERERQKSQALELVKAAHESRTLYQEARHDLAQAIRRRDELRRSIPSWAPPQEKSALWEIEALVDQLGVEAEKRFGEVTRQLSQSLGYAPLDEAHDALAELYWERFLQAEAAGDQATATYFESLVRQHNTGAFDQRLSGEATLEVETVPASATLQLWRVSESQRRLVSQPIGSPSQAPESFEHLPHGAYALHVSAEGYAPLEFPLALDRLAHLRVQVPLWPRASVPEDFIVISAGPFRAGAHDAISLEQEIVDLDAFALQRTPVTCGQYVDFLNAIASEDPDAARRHAPRVRDDMPSYFPLEDGRYVVPRQDAEGDAWDPQWPICIINRLDALAYIAWRSELDQRAYRLPTSMEWEKAARGVDGRLYPWGHHFDASFCHMRESAPGKSMPKPVGATPTDRSPYGVLDMAGNIAEWTSTPADAAAGTYVLRGGSFNSFPLMCRLDWHQTSPEHYRHVHYGFRMALDLTR</sequence>
<feature type="region of interest" description="Disordered" evidence="8">
    <location>
        <begin position="97"/>
        <end position="148"/>
    </location>
</feature>
<feature type="binding site" evidence="7">
    <location>
        <position position="185"/>
    </location>
    <ligand>
        <name>ATP</name>
        <dbReference type="ChEBI" id="CHEBI:30616"/>
    </ligand>
</feature>
<dbReference type="Gene3D" id="3.90.1580.10">
    <property type="entry name" value="paralog of FGE (formylglycine-generating enzyme)"/>
    <property type="match status" value="1"/>
</dbReference>
<dbReference type="Pfam" id="PF03781">
    <property type="entry name" value="FGE-sulfatase"/>
    <property type="match status" value="1"/>
</dbReference>
<dbReference type="InterPro" id="IPR016187">
    <property type="entry name" value="CTDL_fold"/>
</dbReference>
<dbReference type="FunFam" id="1.10.510.10:FF:000021">
    <property type="entry name" value="Serine/threonine protein kinase"/>
    <property type="match status" value="1"/>
</dbReference>
<dbReference type="EMBL" id="VOSM01000017">
    <property type="protein sequence ID" value="TXD33926.1"/>
    <property type="molecule type" value="Genomic_DNA"/>
</dbReference>
<evidence type="ECO:0000259" key="9">
    <source>
        <dbReference type="PROSITE" id="PS50011"/>
    </source>
</evidence>
<keyword evidence="3" id="KW-0808">Transferase</keyword>
<evidence type="ECO:0000256" key="7">
    <source>
        <dbReference type="PROSITE-ProRule" id="PRU10141"/>
    </source>
</evidence>
<keyword evidence="4 7" id="KW-0547">Nucleotide-binding</keyword>
<dbReference type="PANTHER" id="PTHR43289">
    <property type="entry name" value="MITOGEN-ACTIVATED PROTEIN KINASE KINASE KINASE 20-RELATED"/>
    <property type="match status" value="1"/>
</dbReference>
<evidence type="ECO:0000256" key="8">
    <source>
        <dbReference type="SAM" id="MobiDB-lite"/>
    </source>
</evidence>
<evidence type="ECO:0000256" key="1">
    <source>
        <dbReference type="ARBA" id="ARBA00012513"/>
    </source>
</evidence>
<dbReference type="InterPro" id="IPR011009">
    <property type="entry name" value="Kinase-like_dom_sf"/>
</dbReference>
<dbReference type="PROSITE" id="PS00108">
    <property type="entry name" value="PROTEIN_KINASE_ST"/>
    <property type="match status" value="1"/>
</dbReference>
<dbReference type="InterPro" id="IPR017441">
    <property type="entry name" value="Protein_kinase_ATP_BS"/>
</dbReference>
<dbReference type="SUPFAM" id="SSF56436">
    <property type="entry name" value="C-type lectin-like"/>
    <property type="match status" value="1"/>
</dbReference>
<dbReference type="PROSITE" id="PS00107">
    <property type="entry name" value="PROTEIN_KINASE_ATP"/>
    <property type="match status" value="1"/>
</dbReference>
<dbReference type="InterPro" id="IPR042095">
    <property type="entry name" value="SUMF_sf"/>
</dbReference>
<evidence type="ECO:0000313" key="10">
    <source>
        <dbReference type="EMBL" id="TXD33926.1"/>
    </source>
</evidence>
<keyword evidence="11" id="KW-1185">Reference proteome</keyword>
<dbReference type="AlphaFoldDB" id="A0A5C6X4A9"/>
<feature type="domain" description="Protein kinase" evidence="9">
    <location>
        <begin position="156"/>
        <end position="429"/>
    </location>
</feature>
<dbReference type="InterPro" id="IPR005532">
    <property type="entry name" value="SUMF_dom"/>
</dbReference>
<dbReference type="Gene3D" id="1.10.510.10">
    <property type="entry name" value="Transferase(Phosphotransferase) domain 1"/>
    <property type="match status" value="1"/>
</dbReference>
<dbReference type="Gene3D" id="3.30.200.20">
    <property type="entry name" value="Phosphorylase Kinase, domain 1"/>
    <property type="match status" value="1"/>
</dbReference>
<protein>
    <recommendedName>
        <fullName evidence="1">non-specific serine/threonine protein kinase</fullName>
        <ecNumber evidence="1">2.7.11.1</ecNumber>
    </recommendedName>
</protein>
<dbReference type="GO" id="GO:0004674">
    <property type="term" value="F:protein serine/threonine kinase activity"/>
    <property type="evidence" value="ECO:0007669"/>
    <property type="project" value="UniProtKB-KW"/>
</dbReference>
<dbReference type="InterPro" id="IPR000719">
    <property type="entry name" value="Prot_kinase_dom"/>
</dbReference>
<evidence type="ECO:0000256" key="4">
    <source>
        <dbReference type="ARBA" id="ARBA00022741"/>
    </source>
</evidence>
<dbReference type="PROSITE" id="PS50011">
    <property type="entry name" value="PROTEIN_KINASE_DOM"/>
    <property type="match status" value="1"/>
</dbReference>
<dbReference type="InterPro" id="IPR008271">
    <property type="entry name" value="Ser/Thr_kinase_AS"/>
</dbReference>
<keyword evidence="2" id="KW-0723">Serine/threonine-protein kinase</keyword>
<dbReference type="SMART" id="SM00220">
    <property type="entry name" value="S_TKc"/>
    <property type="match status" value="1"/>
</dbReference>
<evidence type="ECO:0000256" key="5">
    <source>
        <dbReference type="ARBA" id="ARBA00022777"/>
    </source>
</evidence>
<keyword evidence="5" id="KW-0418">Kinase</keyword>
<organism evidence="10 11">
    <name type="scientific">Lujinxingia vulgaris</name>
    <dbReference type="NCBI Taxonomy" id="2600176"/>
    <lineage>
        <taxon>Bacteria</taxon>
        <taxon>Deltaproteobacteria</taxon>
        <taxon>Bradymonadales</taxon>
        <taxon>Lujinxingiaceae</taxon>
        <taxon>Lujinxingia</taxon>
    </lineage>
</organism>
<dbReference type="PANTHER" id="PTHR43289:SF6">
    <property type="entry name" value="SERINE_THREONINE-PROTEIN KINASE NEKL-3"/>
    <property type="match status" value="1"/>
</dbReference>
<accession>A0A5C6X4A9</accession>
<dbReference type="RefSeq" id="WP_146983241.1">
    <property type="nucleotide sequence ID" value="NZ_VOSM01000017.1"/>
</dbReference>
<evidence type="ECO:0000313" key="11">
    <source>
        <dbReference type="Proteomes" id="UP000321412"/>
    </source>
</evidence>
<dbReference type="EC" id="2.7.11.1" evidence="1"/>
<dbReference type="CDD" id="cd14014">
    <property type="entry name" value="STKc_PknB_like"/>
    <property type="match status" value="1"/>
</dbReference>